<evidence type="ECO:0000313" key="3">
    <source>
        <dbReference type="Proteomes" id="UP000237923"/>
    </source>
</evidence>
<keyword evidence="4" id="KW-1185">Reference proteome</keyword>
<protein>
    <submittedName>
        <fullName evidence="2">Topology modulation protein</fullName>
    </submittedName>
</protein>
<dbReference type="KEGG" id="lsu:A6B45_09165"/>
<dbReference type="NCBIfam" id="NF005994">
    <property type="entry name" value="PRK08118.1"/>
    <property type="match status" value="1"/>
</dbReference>
<evidence type="ECO:0000313" key="4">
    <source>
        <dbReference type="Proteomes" id="UP000239237"/>
    </source>
</evidence>
<dbReference type="SUPFAM" id="SSF52540">
    <property type="entry name" value="P-loop containing nucleoside triphosphate hydrolases"/>
    <property type="match status" value="1"/>
</dbReference>
<dbReference type="AlphaFoldDB" id="A0A2N9KGK3"/>
<name>A0A2N9KGK3_9LACO</name>
<dbReference type="Gene3D" id="3.40.50.300">
    <property type="entry name" value="P-loop containing nucleotide triphosphate hydrolases"/>
    <property type="match status" value="1"/>
</dbReference>
<proteinExistence type="predicted"/>
<dbReference type="EMBL" id="OKQU01000002">
    <property type="protein sequence ID" value="SPE09421.1"/>
    <property type="molecule type" value="Genomic_DNA"/>
</dbReference>
<dbReference type="Proteomes" id="UP000237923">
    <property type="component" value="Unassembled WGS sequence"/>
</dbReference>
<reference evidence="1 4" key="1">
    <citation type="submission" date="2018-02" db="EMBL/GenBank/DDBJ databases">
        <authorList>
            <person name="Rodrigo-Torres L."/>
            <person name="Arahal R. D."/>
            <person name="Lucena T."/>
        </authorList>
    </citation>
    <scope>NUCLEOTIDE SEQUENCE [LARGE SCALE GENOMIC DNA]</scope>
    <source>
        <strain evidence="1 4">CECT 8486</strain>
    </source>
</reference>
<dbReference type="InterPro" id="IPR052922">
    <property type="entry name" value="Cytidylate_Kinase-2"/>
</dbReference>
<evidence type="ECO:0000313" key="2">
    <source>
        <dbReference type="EMBL" id="SPE09421.1"/>
    </source>
</evidence>
<dbReference type="InterPro" id="IPR027417">
    <property type="entry name" value="P-loop_NTPase"/>
</dbReference>
<dbReference type="GeneID" id="99674967"/>
<organism evidence="2 3">
    <name type="scientific">Leuconostoc suionicum</name>
    <dbReference type="NCBI Taxonomy" id="1511761"/>
    <lineage>
        <taxon>Bacteria</taxon>
        <taxon>Bacillati</taxon>
        <taxon>Bacillota</taxon>
        <taxon>Bacilli</taxon>
        <taxon>Lactobacillales</taxon>
        <taxon>Lactobacillaceae</taxon>
        <taxon>Leuconostoc</taxon>
    </lineage>
</organism>
<dbReference type="EMBL" id="OKQR01000002">
    <property type="protein sequence ID" value="SPD93765.1"/>
    <property type="molecule type" value="Genomic_DNA"/>
</dbReference>
<dbReference type="Proteomes" id="UP000239237">
    <property type="component" value="Unassembled WGS sequence"/>
</dbReference>
<evidence type="ECO:0000313" key="1">
    <source>
        <dbReference type="EMBL" id="SPD93765.1"/>
    </source>
</evidence>
<dbReference type="RefSeq" id="WP_072614307.1">
    <property type="nucleotide sequence ID" value="NZ_AP017935.1"/>
</dbReference>
<dbReference type="PANTHER" id="PTHR37816:SF3">
    <property type="entry name" value="MODULATES DNA TOPOLOGY"/>
    <property type="match status" value="1"/>
</dbReference>
<sequence length="167" mass="19643">MKRVLLIGSGGAGKSTLARKLSKQLNITVFHLDKLLWKPNWQMTPKPEQAIIVNNLVRQDSWIIDGNYNGTLDIRVAAADTIIFLDRSRFVCIYQVFKRLLQYRGTSRPDMQDNCPEKIDFDFLKWIWHFPNKQKVMIMNMFETIDQSKNIVILKNKKQIEQFLDQL</sequence>
<dbReference type="PANTHER" id="PTHR37816">
    <property type="entry name" value="YALI0E33011P"/>
    <property type="match status" value="1"/>
</dbReference>
<accession>A0A2N9KGK3</accession>
<gene>
    <name evidence="1" type="ORF">LES8486_01429</name>
    <name evidence="2" type="ORF">LES9216_01576</name>
</gene>
<reference evidence="2 3" key="2">
    <citation type="submission" date="2018-02" db="EMBL/GenBank/DDBJ databases">
        <authorList>
            <person name="Cohen D.B."/>
            <person name="Kent A.D."/>
        </authorList>
    </citation>
    <scope>NUCLEOTIDE SEQUENCE [LARGE SCALE GENOMIC DNA]</scope>
    <source>
        <strain evidence="2 3">CECT 9216</strain>
    </source>
</reference>